<evidence type="ECO:0000313" key="1">
    <source>
        <dbReference type="EMBL" id="MBB6505614.1"/>
    </source>
</evidence>
<reference evidence="1 2" key="2">
    <citation type="submission" date="2020-08" db="EMBL/GenBank/DDBJ databases">
        <authorList>
            <person name="Partida-Martinez L."/>
            <person name="Huntemann M."/>
            <person name="Clum A."/>
            <person name="Wang J."/>
            <person name="Palaniappan K."/>
            <person name="Ritter S."/>
            <person name="Chen I.-M."/>
            <person name="Stamatis D."/>
            <person name="Reddy T."/>
            <person name="O'Malley R."/>
            <person name="Daum C."/>
            <person name="Shapiro N."/>
            <person name="Ivanova N."/>
            <person name="Kyrpides N."/>
            <person name="Woyke T."/>
        </authorList>
    </citation>
    <scope>NUCLEOTIDE SEQUENCE [LARGE SCALE GENOMIC DNA]</scope>
    <source>
        <strain evidence="1 2">AS3.13</strain>
    </source>
</reference>
<gene>
    <name evidence="1" type="ORF">F4693_002606</name>
</gene>
<accession>A0A7X0JE98</accession>
<dbReference type="AlphaFoldDB" id="A0A7X0JE98"/>
<proteinExistence type="predicted"/>
<dbReference type="Proteomes" id="UP000522313">
    <property type="component" value="Unassembled WGS sequence"/>
</dbReference>
<dbReference type="EMBL" id="JACHBT010000013">
    <property type="protein sequence ID" value="MBB6505614.1"/>
    <property type="molecule type" value="Genomic_DNA"/>
</dbReference>
<protein>
    <submittedName>
        <fullName evidence="1">Uncharacterized protein</fullName>
    </submittedName>
</protein>
<reference evidence="1 2" key="1">
    <citation type="submission" date="2020-08" db="EMBL/GenBank/DDBJ databases">
        <title>The Agave Microbiome: Exploring the role of microbial communities in plant adaptations to desert environments.</title>
        <authorList>
            <person name="Partida-Martinez L.P."/>
        </authorList>
    </citation>
    <scope>NUCLEOTIDE SEQUENCE [LARGE SCALE GENOMIC DNA]</scope>
    <source>
        <strain evidence="1 2">AS3.13</strain>
    </source>
</reference>
<sequence>MLVTTLPYPGIVAGGIKLRRRAAKSINIVEDAVRANKGKATPQTATLAAFFQACAAAAAKLAKA</sequence>
<name>A0A7X0JE98_9SPHN</name>
<organism evidence="1 2">
    <name type="scientific">Sphingomonas endophytica</name>
    <dbReference type="NCBI Taxonomy" id="869719"/>
    <lineage>
        <taxon>Bacteria</taxon>
        <taxon>Pseudomonadati</taxon>
        <taxon>Pseudomonadota</taxon>
        <taxon>Alphaproteobacteria</taxon>
        <taxon>Sphingomonadales</taxon>
        <taxon>Sphingomonadaceae</taxon>
        <taxon>Sphingomonas</taxon>
    </lineage>
</organism>
<dbReference type="RefSeq" id="WP_156348048.1">
    <property type="nucleotide sequence ID" value="NZ_JACHBT010000013.1"/>
</dbReference>
<comment type="caution">
    <text evidence="1">The sequence shown here is derived from an EMBL/GenBank/DDBJ whole genome shotgun (WGS) entry which is preliminary data.</text>
</comment>
<evidence type="ECO:0000313" key="2">
    <source>
        <dbReference type="Proteomes" id="UP000522313"/>
    </source>
</evidence>